<feature type="compositionally biased region" description="Basic and acidic residues" evidence="1">
    <location>
        <begin position="184"/>
        <end position="208"/>
    </location>
</feature>
<name>A0A564YCP5_HYMDI</name>
<evidence type="ECO:0000256" key="1">
    <source>
        <dbReference type="SAM" id="MobiDB-lite"/>
    </source>
</evidence>
<accession>A0A564YCP5</accession>
<sequence>MFQRATWVVPKKCPPPPQPASGCPLNVTALKWQWGWEIASGLRPYLSIFHILPFFTSECTVGSENSHVAPSVASIGFTAIRNHRHHNFNHPFSAVPPPSPTDHSAATDSADAHPDPPSLGFGVLGDTDDSDNEGRVGAAPDTFAPPTESPSLFTPKSTLTHTAPTPKRPISPPLNQMTKPGTDVSKRYHVKEDTLVEKGADNDSKEGEGTATPTTSQRKLRAPKGKQQTSTEHAHIPNLPPPEKSKTGSRKKGQEGGVDCASSSEDSRGGDKNSSLARPKEQDDDEEEKEEEDEPLNSGDDLTTEDEEKLFQ</sequence>
<keyword evidence="3" id="KW-1185">Reference proteome</keyword>
<proteinExistence type="predicted"/>
<feature type="region of interest" description="Disordered" evidence="1">
    <location>
        <begin position="88"/>
        <end position="312"/>
    </location>
</feature>
<feature type="compositionally biased region" description="Acidic residues" evidence="1">
    <location>
        <begin position="282"/>
        <end position="295"/>
    </location>
</feature>
<feature type="compositionally biased region" description="Polar residues" evidence="1">
    <location>
        <begin position="149"/>
        <end position="163"/>
    </location>
</feature>
<dbReference type="EMBL" id="CABIJS010000155">
    <property type="protein sequence ID" value="VUZ45031.1"/>
    <property type="molecule type" value="Genomic_DNA"/>
</dbReference>
<evidence type="ECO:0000313" key="2">
    <source>
        <dbReference type="EMBL" id="VUZ45031.1"/>
    </source>
</evidence>
<gene>
    <name evidence="2" type="ORF">WMSIL1_LOCUS5195</name>
</gene>
<evidence type="ECO:0000313" key="3">
    <source>
        <dbReference type="Proteomes" id="UP000321570"/>
    </source>
</evidence>
<protein>
    <submittedName>
        <fullName evidence="2">Uncharacterized protein</fullName>
    </submittedName>
</protein>
<feature type="compositionally biased region" description="Acidic residues" evidence="1">
    <location>
        <begin position="302"/>
        <end position="312"/>
    </location>
</feature>
<reference evidence="2 3" key="1">
    <citation type="submission" date="2019-07" db="EMBL/GenBank/DDBJ databases">
        <authorList>
            <person name="Jastrzebski P J."/>
            <person name="Paukszto L."/>
            <person name="Jastrzebski P J."/>
        </authorList>
    </citation>
    <scope>NUCLEOTIDE SEQUENCE [LARGE SCALE GENOMIC DNA]</scope>
    <source>
        <strain evidence="2 3">WMS-il1</strain>
    </source>
</reference>
<dbReference type="Proteomes" id="UP000321570">
    <property type="component" value="Unassembled WGS sequence"/>
</dbReference>
<organism evidence="2 3">
    <name type="scientific">Hymenolepis diminuta</name>
    <name type="common">Rat tapeworm</name>
    <dbReference type="NCBI Taxonomy" id="6216"/>
    <lineage>
        <taxon>Eukaryota</taxon>
        <taxon>Metazoa</taxon>
        <taxon>Spiralia</taxon>
        <taxon>Lophotrochozoa</taxon>
        <taxon>Platyhelminthes</taxon>
        <taxon>Cestoda</taxon>
        <taxon>Eucestoda</taxon>
        <taxon>Cyclophyllidea</taxon>
        <taxon>Hymenolepididae</taxon>
        <taxon>Hymenolepis</taxon>
    </lineage>
</organism>
<dbReference type="AlphaFoldDB" id="A0A564YCP5"/>